<keyword evidence="3" id="KW-0964">Secreted</keyword>
<dbReference type="InterPro" id="IPR000734">
    <property type="entry name" value="TAG_lipase"/>
</dbReference>
<dbReference type="InterPro" id="IPR013818">
    <property type="entry name" value="Lipase"/>
</dbReference>
<gene>
    <name evidence="7" type="ORF">B5V51_4119</name>
</gene>
<dbReference type="SUPFAM" id="SSF53474">
    <property type="entry name" value="alpha/beta-Hydrolases"/>
    <property type="match status" value="1"/>
</dbReference>
<dbReference type="PANTHER" id="PTHR11610">
    <property type="entry name" value="LIPASE"/>
    <property type="match status" value="1"/>
</dbReference>
<dbReference type="Pfam" id="PF00151">
    <property type="entry name" value="Lipase"/>
    <property type="match status" value="1"/>
</dbReference>
<feature type="signal peptide" evidence="5">
    <location>
        <begin position="1"/>
        <end position="18"/>
    </location>
</feature>
<comment type="subcellular location">
    <subcellularLocation>
        <location evidence="1">Secreted</location>
    </subcellularLocation>
</comment>
<evidence type="ECO:0000259" key="6">
    <source>
        <dbReference type="Pfam" id="PF00151"/>
    </source>
</evidence>
<comment type="similarity">
    <text evidence="2 4">Belongs to the AB hydrolase superfamily. Lipase family.</text>
</comment>
<dbReference type="GO" id="GO:0005615">
    <property type="term" value="C:extracellular space"/>
    <property type="evidence" value="ECO:0007669"/>
    <property type="project" value="TreeGrafter"/>
</dbReference>
<reference evidence="7" key="1">
    <citation type="submission" date="2017-09" db="EMBL/GenBank/DDBJ databases">
        <title>Contemporary evolution of a Lepidopteran species, Heliothis virescens, in response to modern agricultural practices.</title>
        <authorList>
            <person name="Fritz M.L."/>
            <person name="Deyonke A.M."/>
            <person name="Papanicolaou A."/>
            <person name="Micinski S."/>
            <person name="Westbrook J."/>
            <person name="Gould F."/>
        </authorList>
    </citation>
    <scope>NUCLEOTIDE SEQUENCE [LARGE SCALE GENOMIC DNA]</scope>
    <source>
        <strain evidence="7">HvINT-</strain>
        <tissue evidence="7">Whole body</tissue>
    </source>
</reference>
<evidence type="ECO:0000256" key="1">
    <source>
        <dbReference type="ARBA" id="ARBA00004613"/>
    </source>
</evidence>
<dbReference type="PANTHER" id="PTHR11610:SF173">
    <property type="entry name" value="LIPASE DOMAIN-CONTAINING PROTEIN-RELATED"/>
    <property type="match status" value="1"/>
</dbReference>
<dbReference type="EMBL" id="NWSH01002009">
    <property type="protein sequence ID" value="PCG69448.1"/>
    <property type="molecule type" value="Genomic_DNA"/>
</dbReference>
<proteinExistence type="inferred from homology"/>
<name>A0A2A4JCM1_HELVI</name>
<dbReference type="GO" id="GO:0016298">
    <property type="term" value="F:lipase activity"/>
    <property type="evidence" value="ECO:0007669"/>
    <property type="project" value="InterPro"/>
</dbReference>
<dbReference type="AlphaFoldDB" id="A0A2A4JCM1"/>
<keyword evidence="5" id="KW-0732">Signal</keyword>
<dbReference type="GO" id="GO:0016042">
    <property type="term" value="P:lipid catabolic process"/>
    <property type="evidence" value="ECO:0007669"/>
    <property type="project" value="TreeGrafter"/>
</dbReference>
<organism evidence="7">
    <name type="scientific">Heliothis virescens</name>
    <name type="common">Tobacco budworm moth</name>
    <dbReference type="NCBI Taxonomy" id="7102"/>
    <lineage>
        <taxon>Eukaryota</taxon>
        <taxon>Metazoa</taxon>
        <taxon>Ecdysozoa</taxon>
        <taxon>Arthropoda</taxon>
        <taxon>Hexapoda</taxon>
        <taxon>Insecta</taxon>
        <taxon>Pterygota</taxon>
        <taxon>Neoptera</taxon>
        <taxon>Endopterygota</taxon>
        <taxon>Lepidoptera</taxon>
        <taxon>Glossata</taxon>
        <taxon>Ditrysia</taxon>
        <taxon>Noctuoidea</taxon>
        <taxon>Noctuidae</taxon>
        <taxon>Heliothinae</taxon>
        <taxon>Heliothis</taxon>
    </lineage>
</organism>
<evidence type="ECO:0000256" key="3">
    <source>
        <dbReference type="ARBA" id="ARBA00022525"/>
    </source>
</evidence>
<evidence type="ECO:0000256" key="5">
    <source>
        <dbReference type="SAM" id="SignalP"/>
    </source>
</evidence>
<evidence type="ECO:0000256" key="4">
    <source>
        <dbReference type="RuleBase" id="RU004262"/>
    </source>
</evidence>
<comment type="caution">
    <text evidence="7">The sequence shown here is derived from an EMBL/GenBank/DDBJ whole genome shotgun (WGS) entry which is preliminary data.</text>
</comment>
<protein>
    <recommendedName>
        <fullName evidence="6">Lipase domain-containing protein</fullName>
    </recommendedName>
</protein>
<evidence type="ECO:0000313" key="7">
    <source>
        <dbReference type="EMBL" id="PCG69448.1"/>
    </source>
</evidence>
<accession>A0A2A4JCM1</accession>
<dbReference type="PRINTS" id="PR00821">
    <property type="entry name" value="TAGLIPASE"/>
</dbReference>
<feature type="domain" description="Lipase" evidence="6">
    <location>
        <begin position="20"/>
        <end position="261"/>
    </location>
</feature>
<sequence>MWKLAIILAAVAVSYGQAKLVNTYILYTKSTQNLPQTIDINANALATPFDSNLNTIILVHGHGGSVNSQLNPLVKDAILKYQDPSLNVIVVDWSREASFSYSVAVESVPLVAENLGDFIIKFFPAATDVAKVHLVGFGLGAHIVGIAGRQVAAAASGRVARITGLDPSGSQWGSNSERLTRTDAAYVEVIHTDGSGLFSNGIGTALGDIDIYANGGSNQPGCLTHTCSHERAYELFAASMFNTELKAVPCSSTTQLNLNLCKGNPLDIGGVRLSKTGSSRIYRINTRRNYPF</sequence>
<dbReference type="InterPro" id="IPR029058">
    <property type="entry name" value="AB_hydrolase_fold"/>
</dbReference>
<dbReference type="GO" id="GO:0017171">
    <property type="term" value="F:serine hydrolase activity"/>
    <property type="evidence" value="ECO:0007669"/>
    <property type="project" value="TreeGrafter"/>
</dbReference>
<dbReference type="Gene3D" id="3.40.50.1820">
    <property type="entry name" value="alpha/beta hydrolase"/>
    <property type="match status" value="1"/>
</dbReference>
<evidence type="ECO:0000256" key="2">
    <source>
        <dbReference type="ARBA" id="ARBA00010701"/>
    </source>
</evidence>
<feature type="chain" id="PRO_5012246537" description="Lipase domain-containing protein" evidence="5">
    <location>
        <begin position="19"/>
        <end position="292"/>
    </location>
</feature>